<organism evidence="2 3">
    <name type="scientific">Haematococcus lacustris</name>
    <name type="common">Green alga</name>
    <name type="synonym">Haematococcus pluvialis</name>
    <dbReference type="NCBI Taxonomy" id="44745"/>
    <lineage>
        <taxon>Eukaryota</taxon>
        <taxon>Viridiplantae</taxon>
        <taxon>Chlorophyta</taxon>
        <taxon>core chlorophytes</taxon>
        <taxon>Chlorophyceae</taxon>
        <taxon>CS clade</taxon>
        <taxon>Chlamydomonadales</taxon>
        <taxon>Haematococcaceae</taxon>
        <taxon>Haematococcus</taxon>
    </lineage>
</organism>
<evidence type="ECO:0000313" key="3">
    <source>
        <dbReference type="Proteomes" id="UP000485058"/>
    </source>
</evidence>
<proteinExistence type="predicted"/>
<evidence type="ECO:0000313" key="2">
    <source>
        <dbReference type="EMBL" id="GFH16148.1"/>
    </source>
</evidence>
<evidence type="ECO:0000256" key="1">
    <source>
        <dbReference type="SAM" id="MobiDB-lite"/>
    </source>
</evidence>
<accession>A0A699ZAJ2</accession>
<dbReference type="EMBL" id="BLLF01000954">
    <property type="protein sequence ID" value="GFH16148.1"/>
    <property type="molecule type" value="Genomic_DNA"/>
</dbReference>
<keyword evidence="3" id="KW-1185">Reference proteome</keyword>
<gene>
    <name evidence="2" type="ORF">HaLaN_12517</name>
</gene>
<protein>
    <submittedName>
        <fullName evidence="2">Uncharacterized protein</fullName>
    </submittedName>
</protein>
<feature type="region of interest" description="Disordered" evidence="1">
    <location>
        <begin position="1"/>
        <end position="90"/>
    </location>
</feature>
<comment type="caution">
    <text evidence="2">The sequence shown here is derived from an EMBL/GenBank/DDBJ whole genome shotgun (WGS) entry which is preliminary data.</text>
</comment>
<dbReference type="AlphaFoldDB" id="A0A699ZAJ2"/>
<reference evidence="2 3" key="1">
    <citation type="submission" date="2020-02" db="EMBL/GenBank/DDBJ databases">
        <title>Draft genome sequence of Haematococcus lacustris strain NIES-144.</title>
        <authorList>
            <person name="Morimoto D."/>
            <person name="Nakagawa S."/>
            <person name="Yoshida T."/>
            <person name="Sawayama S."/>
        </authorList>
    </citation>
    <scope>NUCLEOTIDE SEQUENCE [LARGE SCALE GENOMIC DNA]</scope>
    <source>
        <strain evidence="2 3">NIES-144</strain>
    </source>
</reference>
<name>A0A699ZAJ2_HAELA</name>
<sequence length="170" mass="17695">MPPRKRPSAEEQEPHPTDVVPGSAPPQAPTGPTQQPGSLTASSLRAWAQHSPCQPSAASAPRLSRQLSPPRARARLPKPSQHHSQAAHWGEQVAPTGAVLVAKAGEAARQGQGVPRPGLQAAARQATQGPAAAARCGTVVCGPPILSCHQLTLYACKTCQLYTIALVVRQ</sequence>
<feature type="compositionally biased region" description="Basic and acidic residues" evidence="1">
    <location>
        <begin position="7"/>
        <end position="16"/>
    </location>
</feature>
<dbReference type="Proteomes" id="UP000485058">
    <property type="component" value="Unassembled WGS sequence"/>
</dbReference>